<dbReference type="InterPro" id="IPR029044">
    <property type="entry name" value="Nucleotide-diphossugar_trans"/>
</dbReference>
<reference evidence="1" key="2">
    <citation type="submission" date="2023-06" db="EMBL/GenBank/DDBJ databases">
        <authorList>
            <person name="Lucena T."/>
            <person name="Sun Q."/>
        </authorList>
    </citation>
    <scope>NUCLEOTIDE SEQUENCE</scope>
    <source>
        <strain evidence="1">CECT 8869</strain>
    </source>
</reference>
<organism evidence="1 2">
    <name type="scientific">Maribacter confluentis</name>
    <dbReference type="NCBI Taxonomy" id="1656093"/>
    <lineage>
        <taxon>Bacteria</taxon>
        <taxon>Pseudomonadati</taxon>
        <taxon>Bacteroidota</taxon>
        <taxon>Flavobacteriia</taxon>
        <taxon>Flavobacteriales</taxon>
        <taxon>Flavobacteriaceae</taxon>
        <taxon>Maribacter</taxon>
    </lineage>
</organism>
<dbReference type="RefSeq" id="WP_304437030.1">
    <property type="nucleotide sequence ID" value="NZ_JAUKUC010000001.1"/>
</dbReference>
<comment type="caution">
    <text evidence="1">The sequence shown here is derived from an EMBL/GenBank/DDBJ whole genome shotgun (WGS) entry which is preliminary data.</text>
</comment>
<dbReference type="GO" id="GO:0016740">
    <property type="term" value="F:transferase activity"/>
    <property type="evidence" value="ECO:0007669"/>
    <property type="project" value="UniProtKB-KW"/>
</dbReference>
<dbReference type="SUPFAM" id="SSF53448">
    <property type="entry name" value="Nucleotide-diphospho-sugar transferases"/>
    <property type="match status" value="1"/>
</dbReference>
<name>A0ABT8RTU0_9FLAO</name>
<dbReference type="Gene3D" id="3.90.550.10">
    <property type="entry name" value="Spore Coat Polysaccharide Biosynthesis Protein SpsA, Chain A"/>
    <property type="match status" value="1"/>
</dbReference>
<protein>
    <submittedName>
        <fullName evidence="1">Nucleotide-diphospho-sugar transferase</fullName>
    </submittedName>
</protein>
<keyword evidence="1" id="KW-0808">Transferase</keyword>
<accession>A0ABT8RTU0</accession>
<gene>
    <name evidence="1" type="ORF">Q2T41_16840</name>
</gene>
<evidence type="ECO:0000313" key="2">
    <source>
        <dbReference type="Proteomes" id="UP001168579"/>
    </source>
</evidence>
<dbReference type="EMBL" id="JAUKUC010000001">
    <property type="protein sequence ID" value="MDO1514323.1"/>
    <property type="molecule type" value="Genomic_DNA"/>
</dbReference>
<keyword evidence="2" id="KW-1185">Reference proteome</keyword>
<dbReference type="Proteomes" id="UP001168579">
    <property type="component" value="Unassembled WGS sequence"/>
</dbReference>
<proteinExistence type="predicted"/>
<evidence type="ECO:0000313" key="1">
    <source>
        <dbReference type="EMBL" id="MDO1514323.1"/>
    </source>
</evidence>
<reference evidence="1" key="1">
    <citation type="journal article" date="2014" name="Int. J. Syst. Evol. Microbiol.">
        <title>Complete genome of a new Firmicutes species belonging to the dominant human colonic microbiota ('Ruminococcus bicirculans') reveals two chromosomes and a selective capacity to utilize plant glucans.</title>
        <authorList>
            <consortium name="NISC Comparative Sequencing Program"/>
            <person name="Wegmann U."/>
            <person name="Louis P."/>
            <person name="Goesmann A."/>
            <person name="Henrissat B."/>
            <person name="Duncan S.H."/>
            <person name="Flint H.J."/>
        </authorList>
    </citation>
    <scope>NUCLEOTIDE SEQUENCE</scope>
    <source>
        <strain evidence="1">CECT 8869</strain>
    </source>
</reference>
<sequence length="313" mass="36617">MNNIDTDKSSVLLIVFNRIDKVKKVLPAIKAYAPKKLYVAADGPRPTHETDFGLTEEVRNYILKEIDWDCKIITKFSDKNLGCKYGPLSAINWFFENEEQGIILEDDILPTQSFFNFCDYFLKHFKNNKEIFSITGINLNEKLSLKNEDYFYAGYSFTWGWATWKSRWEKYKEVLKDFNSSDPLSYVSNGHKWDKASVIGLHKKVAQSLKDEIDAWDFPWAFTQFINKGYSVVPSKNLVKNIGFDAEGTHTHSPPHYLNNKVSEIKFPLNTNETIINNKKYDIFICKEIFNWKSLTEKITDINHYKNYLKSKF</sequence>